<evidence type="ECO:0008006" key="5">
    <source>
        <dbReference type="Google" id="ProtNLM"/>
    </source>
</evidence>
<proteinExistence type="predicted"/>
<dbReference type="Proteomes" id="UP001160499">
    <property type="component" value="Unassembled WGS sequence"/>
</dbReference>
<organism evidence="3 4">
    <name type="scientific">Streptomyces pseudovenezuelae</name>
    <dbReference type="NCBI Taxonomy" id="67350"/>
    <lineage>
        <taxon>Bacteria</taxon>
        <taxon>Bacillati</taxon>
        <taxon>Actinomycetota</taxon>
        <taxon>Actinomycetes</taxon>
        <taxon>Kitasatosporales</taxon>
        <taxon>Streptomycetaceae</taxon>
        <taxon>Streptomyces</taxon>
        <taxon>Streptomyces aurantiacus group</taxon>
    </lineage>
</organism>
<reference evidence="3 4" key="1">
    <citation type="submission" date="2023-04" db="EMBL/GenBank/DDBJ databases">
        <title>Forest soil microbial communities from Buena Vista Peninsula, Colon Province, Panama.</title>
        <authorList>
            <person name="Bouskill N."/>
        </authorList>
    </citation>
    <scope>NUCLEOTIDE SEQUENCE [LARGE SCALE GENOMIC DNA]</scope>
    <source>
        <strain evidence="3 4">GGS1</strain>
    </source>
</reference>
<evidence type="ECO:0000256" key="2">
    <source>
        <dbReference type="SAM" id="Phobius"/>
    </source>
</evidence>
<keyword evidence="2" id="KW-1133">Transmembrane helix</keyword>
<feature type="transmembrane region" description="Helical" evidence="2">
    <location>
        <begin position="50"/>
        <end position="72"/>
    </location>
</feature>
<dbReference type="EMBL" id="JARXVH010000003">
    <property type="protein sequence ID" value="MDH6215247.1"/>
    <property type="molecule type" value="Genomic_DNA"/>
</dbReference>
<keyword evidence="2" id="KW-0812">Transmembrane</keyword>
<gene>
    <name evidence="3" type="ORF">M2283_002530</name>
</gene>
<sequence>MKRDMAGTAGALALERDRARFGLIAVVFSNLAIVGVALFGVWRLDGDKAVMVGVLASAFTAVSSMTTAYLGIKAVSNTAQSFAMGDGEPRNQSAPGASPPADAVLPAPVPPSATPPEQRVP</sequence>
<keyword evidence="4" id="KW-1185">Reference proteome</keyword>
<feature type="region of interest" description="Disordered" evidence="1">
    <location>
        <begin position="82"/>
        <end position="121"/>
    </location>
</feature>
<keyword evidence="2" id="KW-0472">Membrane</keyword>
<feature type="transmembrane region" description="Helical" evidence="2">
    <location>
        <begin position="21"/>
        <end position="44"/>
    </location>
</feature>
<name>A0ABT6LG30_9ACTN</name>
<accession>A0ABT6LG30</accession>
<evidence type="ECO:0000313" key="3">
    <source>
        <dbReference type="EMBL" id="MDH6215247.1"/>
    </source>
</evidence>
<evidence type="ECO:0000313" key="4">
    <source>
        <dbReference type="Proteomes" id="UP001160499"/>
    </source>
</evidence>
<evidence type="ECO:0000256" key="1">
    <source>
        <dbReference type="SAM" id="MobiDB-lite"/>
    </source>
</evidence>
<protein>
    <recommendedName>
        <fullName evidence="5">Transporter</fullName>
    </recommendedName>
</protein>
<comment type="caution">
    <text evidence="3">The sequence shown here is derived from an EMBL/GenBank/DDBJ whole genome shotgun (WGS) entry which is preliminary data.</text>
</comment>